<evidence type="ECO:0000256" key="6">
    <source>
        <dbReference type="ARBA" id="ARBA00022989"/>
    </source>
</evidence>
<dbReference type="RefSeq" id="WP_258389068.1">
    <property type="nucleotide sequence ID" value="NZ_CP091430.1"/>
</dbReference>
<keyword evidence="10" id="KW-1185">Reference proteome</keyword>
<evidence type="ECO:0000256" key="2">
    <source>
        <dbReference type="ARBA" id="ARBA00007998"/>
    </source>
</evidence>
<protein>
    <submittedName>
        <fullName evidence="9">Endospore germination permease</fullName>
    </submittedName>
</protein>
<feature type="transmembrane region" description="Helical" evidence="8">
    <location>
        <begin position="117"/>
        <end position="135"/>
    </location>
</feature>
<dbReference type="InterPro" id="IPR004761">
    <property type="entry name" value="Spore_GerAB"/>
</dbReference>
<keyword evidence="3" id="KW-0813">Transport</keyword>
<gene>
    <name evidence="9" type="ORF">L1F29_14770</name>
</gene>
<evidence type="ECO:0000256" key="4">
    <source>
        <dbReference type="ARBA" id="ARBA00022544"/>
    </source>
</evidence>
<keyword evidence="7 8" id="KW-0472">Membrane</keyword>
<dbReference type="NCBIfam" id="TIGR00912">
    <property type="entry name" value="2A0309"/>
    <property type="match status" value="1"/>
</dbReference>
<feature type="transmembrane region" description="Helical" evidence="8">
    <location>
        <begin position="217"/>
        <end position="236"/>
    </location>
</feature>
<evidence type="ECO:0000256" key="1">
    <source>
        <dbReference type="ARBA" id="ARBA00004141"/>
    </source>
</evidence>
<dbReference type="EMBL" id="CP091430">
    <property type="protein sequence ID" value="UVI33015.1"/>
    <property type="molecule type" value="Genomic_DNA"/>
</dbReference>
<keyword evidence="6 8" id="KW-1133">Transmembrane helix</keyword>
<dbReference type="PANTHER" id="PTHR34975">
    <property type="entry name" value="SPORE GERMINATION PROTEIN A2"/>
    <property type="match status" value="1"/>
</dbReference>
<feature type="transmembrane region" description="Helical" evidence="8">
    <location>
        <begin position="82"/>
        <end position="105"/>
    </location>
</feature>
<dbReference type="Pfam" id="PF03845">
    <property type="entry name" value="Spore_permease"/>
    <property type="match status" value="1"/>
</dbReference>
<keyword evidence="4" id="KW-0309">Germination</keyword>
<evidence type="ECO:0000313" key="10">
    <source>
        <dbReference type="Proteomes" id="UP001057877"/>
    </source>
</evidence>
<feature type="transmembrane region" description="Helical" evidence="8">
    <location>
        <begin position="142"/>
        <end position="165"/>
    </location>
</feature>
<evidence type="ECO:0000256" key="7">
    <source>
        <dbReference type="ARBA" id="ARBA00023136"/>
    </source>
</evidence>
<feature type="transmembrane region" description="Helical" evidence="8">
    <location>
        <begin position="41"/>
        <end position="62"/>
    </location>
</feature>
<evidence type="ECO:0000256" key="8">
    <source>
        <dbReference type="SAM" id="Phobius"/>
    </source>
</evidence>
<feature type="transmembrane region" description="Helical" evidence="8">
    <location>
        <begin position="9"/>
        <end position="29"/>
    </location>
</feature>
<comment type="subcellular location">
    <subcellularLocation>
        <location evidence="1">Membrane</location>
        <topology evidence="1">Multi-pass membrane protein</topology>
    </subcellularLocation>
</comment>
<keyword evidence="5 8" id="KW-0812">Transmembrane</keyword>
<proteinExistence type="inferred from homology"/>
<comment type="similarity">
    <text evidence="2">Belongs to the amino acid-polyamine-organocation (APC) superfamily. Spore germination protein (SGP) (TC 2.A.3.9) family.</text>
</comment>
<feature type="transmembrane region" description="Helical" evidence="8">
    <location>
        <begin position="334"/>
        <end position="356"/>
    </location>
</feature>
<sequence length="364" mass="41030">MKNSTGKVSFLQIFMVMMLFNGLLSHVILNPLMLDASGRDAWISVLLTAALYMPWCALLVFIMKKSGGVKFQPWLAKQTSPFLSWLLLVPVVIQLYFIGGLTIMQTSLWTVADYLPATPPYVLIVVLVLVCHFAAKYGLSAIAICSGLLLPTVVCLGYLVSFGNMSEKNWLLLRPFLEEGWGPSFKGMIYAGGAFAELSLFLLLQHRLKTNVKTWQIMLLGLVLVYITLGPIVGAITEFGPKEAAKQMVSPYEQWRLLKIGNYIEHVDFLSVFQWLSGATVRISLAQFLITDLLPFRTPKARNWFLSFLTLSYITLTIITSHHHTFYVDMFETYLTLSLWVTLTLTLIWTIIAWFAKPAKGEIP</sequence>
<accession>A0ABY5SKH3</accession>
<reference evidence="9" key="1">
    <citation type="submission" date="2022-01" db="EMBL/GenBank/DDBJ databases">
        <title>Paenibacillus spongiae sp. nov., isolated from marine sponge.</title>
        <authorList>
            <person name="Li Z."/>
            <person name="Zhang M."/>
        </authorList>
    </citation>
    <scope>NUCLEOTIDE SEQUENCE</scope>
    <source>
        <strain evidence="9">PHS-Z3</strain>
    </source>
</reference>
<evidence type="ECO:0000256" key="5">
    <source>
        <dbReference type="ARBA" id="ARBA00022692"/>
    </source>
</evidence>
<evidence type="ECO:0000313" key="9">
    <source>
        <dbReference type="EMBL" id="UVI33015.1"/>
    </source>
</evidence>
<dbReference type="PANTHER" id="PTHR34975:SF2">
    <property type="entry name" value="SPORE GERMINATION PROTEIN A2"/>
    <property type="match status" value="1"/>
</dbReference>
<feature type="transmembrane region" description="Helical" evidence="8">
    <location>
        <begin position="303"/>
        <end position="322"/>
    </location>
</feature>
<organism evidence="9 10">
    <name type="scientific">Paenibacillus spongiae</name>
    <dbReference type="NCBI Taxonomy" id="2909671"/>
    <lineage>
        <taxon>Bacteria</taxon>
        <taxon>Bacillati</taxon>
        <taxon>Bacillota</taxon>
        <taxon>Bacilli</taxon>
        <taxon>Bacillales</taxon>
        <taxon>Paenibacillaceae</taxon>
        <taxon>Paenibacillus</taxon>
    </lineage>
</organism>
<dbReference type="Proteomes" id="UP001057877">
    <property type="component" value="Chromosome"/>
</dbReference>
<feature type="transmembrane region" description="Helical" evidence="8">
    <location>
        <begin position="185"/>
        <end position="205"/>
    </location>
</feature>
<evidence type="ECO:0000256" key="3">
    <source>
        <dbReference type="ARBA" id="ARBA00022448"/>
    </source>
</evidence>
<name>A0ABY5SKH3_9BACL</name>